<dbReference type="AlphaFoldDB" id="A0A162S4I7"/>
<dbReference type="EMBL" id="LWAE01000004">
    <property type="protein sequence ID" value="KZL90761.1"/>
    <property type="molecule type" value="Genomic_DNA"/>
</dbReference>
<dbReference type="PATRIC" id="fig|1121326.3.peg.3712"/>
<dbReference type="UniPathway" id="UPA00035">
    <property type="reaction ID" value="UER00042"/>
</dbReference>
<dbReference type="Pfam" id="PF00697">
    <property type="entry name" value="PRAI"/>
    <property type="match status" value="1"/>
</dbReference>
<reference evidence="12 13" key="1">
    <citation type="submission" date="2016-04" db="EMBL/GenBank/DDBJ databases">
        <title>Genome sequence of Clostridium magnum DSM 2767.</title>
        <authorList>
            <person name="Poehlein A."/>
            <person name="Uhlig R."/>
            <person name="Fischer R."/>
            <person name="Bahl H."/>
            <person name="Daniel R."/>
        </authorList>
    </citation>
    <scope>NUCLEOTIDE SEQUENCE [LARGE SCALE GENOMIC DNA]</scope>
    <source>
        <strain evidence="12 13">DSM 2767</strain>
    </source>
</reference>
<feature type="domain" description="N-(5'phosphoribosyl) anthranilate isomerase (PRAI)" evidence="11">
    <location>
        <begin position="4"/>
        <end position="213"/>
    </location>
</feature>
<dbReference type="SUPFAM" id="SSF51366">
    <property type="entry name" value="Ribulose-phoshate binding barrel"/>
    <property type="match status" value="1"/>
</dbReference>
<dbReference type="OrthoDB" id="9786954at2"/>
<keyword evidence="6 10" id="KW-0028">Amino-acid biosynthesis</keyword>
<evidence type="ECO:0000256" key="5">
    <source>
        <dbReference type="ARBA" id="ARBA00022272"/>
    </source>
</evidence>
<evidence type="ECO:0000256" key="4">
    <source>
        <dbReference type="ARBA" id="ARBA00012572"/>
    </source>
</evidence>
<dbReference type="PANTHER" id="PTHR42894:SF1">
    <property type="entry name" value="N-(5'-PHOSPHORIBOSYL)ANTHRANILATE ISOMERASE"/>
    <property type="match status" value="1"/>
</dbReference>
<dbReference type="GO" id="GO:0004640">
    <property type="term" value="F:phosphoribosylanthranilate isomerase activity"/>
    <property type="evidence" value="ECO:0007669"/>
    <property type="project" value="UniProtKB-UniRule"/>
</dbReference>
<evidence type="ECO:0000256" key="2">
    <source>
        <dbReference type="ARBA" id="ARBA00004664"/>
    </source>
</evidence>
<evidence type="ECO:0000313" key="12">
    <source>
        <dbReference type="EMBL" id="KZL90761.1"/>
    </source>
</evidence>
<dbReference type="RefSeq" id="WP_066625487.1">
    <property type="nucleotide sequence ID" value="NZ_FQXL01000067.1"/>
</dbReference>
<dbReference type="Gene3D" id="3.20.20.70">
    <property type="entry name" value="Aldolase class I"/>
    <property type="match status" value="1"/>
</dbReference>
<dbReference type="InterPro" id="IPR044643">
    <property type="entry name" value="TrpF_fam"/>
</dbReference>
<comment type="pathway">
    <text evidence="2 10">Amino-acid biosynthesis; L-tryptophan biosynthesis; L-tryptophan from chorismate: step 3/5.</text>
</comment>
<dbReference type="InterPro" id="IPR013785">
    <property type="entry name" value="Aldolase_TIM"/>
</dbReference>
<proteinExistence type="inferred from homology"/>
<dbReference type="InterPro" id="IPR001240">
    <property type="entry name" value="PRAI_dom"/>
</dbReference>
<evidence type="ECO:0000256" key="1">
    <source>
        <dbReference type="ARBA" id="ARBA00001164"/>
    </source>
</evidence>
<evidence type="ECO:0000256" key="10">
    <source>
        <dbReference type="HAMAP-Rule" id="MF_00135"/>
    </source>
</evidence>
<keyword evidence="8 10" id="KW-0057">Aromatic amino acid biosynthesis</keyword>
<dbReference type="EC" id="5.3.1.24" evidence="4 10"/>
<dbReference type="InterPro" id="IPR011060">
    <property type="entry name" value="RibuloseP-bd_barrel"/>
</dbReference>
<keyword evidence="9 10" id="KW-0413">Isomerase</keyword>
<gene>
    <name evidence="10 12" type="primary">trpF</name>
    <name evidence="12" type="ORF">CLMAG_36690</name>
</gene>
<evidence type="ECO:0000256" key="9">
    <source>
        <dbReference type="ARBA" id="ARBA00023235"/>
    </source>
</evidence>
<evidence type="ECO:0000256" key="7">
    <source>
        <dbReference type="ARBA" id="ARBA00022822"/>
    </source>
</evidence>
<dbReference type="STRING" id="1121326.CLMAG_36690"/>
<dbReference type="GO" id="GO:0000162">
    <property type="term" value="P:L-tryptophan biosynthetic process"/>
    <property type="evidence" value="ECO:0007669"/>
    <property type="project" value="UniProtKB-UniRule"/>
</dbReference>
<name>A0A162S4I7_9CLOT</name>
<evidence type="ECO:0000259" key="11">
    <source>
        <dbReference type="Pfam" id="PF00697"/>
    </source>
</evidence>
<protein>
    <recommendedName>
        <fullName evidence="5 10">N-(5'-phosphoribosyl)anthranilate isomerase</fullName>
        <shortName evidence="10">PRAI</shortName>
        <ecNumber evidence="4 10">5.3.1.24</ecNumber>
    </recommendedName>
</protein>
<evidence type="ECO:0000313" key="13">
    <source>
        <dbReference type="Proteomes" id="UP000076603"/>
    </source>
</evidence>
<dbReference type="PANTHER" id="PTHR42894">
    <property type="entry name" value="N-(5'-PHOSPHORIBOSYL)ANTHRANILATE ISOMERASE"/>
    <property type="match status" value="1"/>
</dbReference>
<sequence>MTKVKICGLTRKEDIGYVNELLPDYVGFVFAKSKRQVSLDKAKELINLLDKNIQTVGVFVDEDADKVKNTAEYLKLDIIQLHGREDGNYVKKLYPFKTWKCMSIDVADSLSCKDLSKQVKFHQENLDNLSKYEVEALLVDSSVKGTKGGTGMSFNWDVLNDLVLSKKFILAGGLNCENIEKAIEKVKPYAVDISSGVEENGIKNYNKMRSLIEKVRKII</sequence>
<comment type="catalytic activity">
    <reaction evidence="1 10">
        <text>N-(5-phospho-beta-D-ribosyl)anthranilate = 1-(2-carboxyphenylamino)-1-deoxy-D-ribulose 5-phosphate</text>
        <dbReference type="Rhea" id="RHEA:21540"/>
        <dbReference type="ChEBI" id="CHEBI:18277"/>
        <dbReference type="ChEBI" id="CHEBI:58613"/>
        <dbReference type="EC" id="5.3.1.24"/>
    </reaction>
</comment>
<accession>A0A162S4I7</accession>
<evidence type="ECO:0000256" key="6">
    <source>
        <dbReference type="ARBA" id="ARBA00022605"/>
    </source>
</evidence>
<comment type="similarity">
    <text evidence="3 10">Belongs to the TrpF family.</text>
</comment>
<dbReference type="CDD" id="cd00405">
    <property type="entry name" value="PRAI"/>
    <property type="match status" value="1"/>
</dbReference>
<dbReference type="HAMAP" id="MF_00135">
    <property type="entry name" value="PRAI"/>
    <property type="match status" value="1"/>
</dbReference>
<comment type="caution">
    <text evidence="12">The sequence shown here is derived from an EMBL/GenBank/DDBJ whole genome shotgun (WGS) entry which is preliminary data.</text>
</comment>
<organism evidence="12 13">
    <name type="scientific">Clostridium magnum DSM 2767</name>
    <dbReference type="NCBI Taxonomy" id="1121326"/>
    <lineage>
        <taxon>Bacteria</taxon>
        <taxon>Bacillati</taxon>
        <taxon>Bacillota</taxon>
        <taxon>Clostridia</taxon>
        <taxon>Eubacteriales</taxon>
        <taxon>Clostridiaceae</taxon>
        <taxon>Clostridium</taxon>
    </lineage>
</organism>
<dbReference type="FunFam" id="3.20.20.70:FF:000075">
    <property type="entry name" value="Tryptophan biosynthesis protein TRP1"/>
    <property type="match status" value="1"/>
</dbReference>
<keyword evidence="13" id="KW-1185">Reference proteome</keyword>
<evidence type="ECO:0000256" key="3">
    <source>
        <dbReference type="ARBA" id="ARBA00007571"/>
    </source>
</evidence>
<keyword evidence="7 10" id="KW-0822">Tryptophan biosynthesis</keyword>
<dbReference type="Proteomes" id="UP000076603">
    <property type="component" value="Unassembled WGS sequence"/>
</dbReference>
<evidence type="ECO:0000256" key="8">
    <source>
        <dbReference type="ARBA" id="ARBA00023141"/>
    </source>
</evidence>